<reference evidence="2 3" key="1">
    <citation type="submission" date="2021-01" db="EMBL/GenBank/DDBJ databases">
        <title>Whole genome shotgun sequence of Catellatospora coxensis NBRC 107359.</title>
        <authorList>
            <person name="Komaki H."/>
            <person name="Tamura T."/>
        </authorList>
    </citation>
    <scope>NUCLEOTIDE SEQUENCE [LARGE SCALE GENOMIC DNA]</scope>
    <source>
        <strain evidence="2 3">NBRC 107359</strain>
    </source>
</reference>
<comment type="caution">
    <text evidence="2">The sequence shown here is derived from an EMBL/GenBank/DDBJ whole genome shotgun (WGS) entry which is preliminary data.</text>
</comment>
<dbReference type="Proteomes" id="UP000630887">
    <property type="component" value="Unassembled WGS sequence"/>
</dbReference>
<dbReference type="EMBL" id="BONI01000004">
    <property type="protein sequence ID" value="GIG04026.1"/>
    <property type="molecule type" value="Genomic_DNA"/>
</dbReference>
<proteinExistence type="predicted"/>
<keyword evidence="1" id="KW-1133">Transmembrane helix</keyword>
<keyword evidence="3" id="KW-1185">Reference proteome</keyword>
<name>A0A8J3KVP0_9ACTN</name>
<dbReference type="AlphaFoldDB" id="A0A8J3KVP0"/>
<keyword evidence="1" id="KW-0812">Transmembrane</keyword>
<evidence type="ECO:0000256" key="1">
    <source>
        <dbReference type="SAM" id="Phobius"/>
    </source>
</evidence>
<accession>A0A8J3KVP0</accession>
<dbReference type="RefSeq" id="WP_203688474.1">
    <property type="nucleotide sequence ID" value="NZ_BAAALC010000037.1"/>
</dbReference>
<protein>
    <submittedName>
        <fullName evidence="2">Uncharacterized protein</fullName>
    </submittedName>
</protein>
<organism evidence="2 3">
    <name type="scientific">Catellatospora coxensis</name>
    <dbReference type="NCBI Taxonomy" id="310354"/>
    <lineage>
        <taxon>Bacteria</taxon>
        <taxon>Bacillati</taxon>
        <taxon>Actinomycetota</taxon>
        <taxon>Actinomycetes</taxon>
        <taxon>Micromonosporales</taxon>
        <taxon>Micromonosporaceae</taxon>
        <taxon>Catellatospora</taxon>
    </lineage>
</organism>
<keyword evidence="1" id="KW-0472">Membrane</keyword>
<feature type="transmembrane region" description="Helical" evidence="1">
    <location>
        <begin position="286"/>
        <end position="311"/>
    </location>
</feature>
<sequence length="363" mass="39804">MAFAVNLEAMYAVPDMLDRLGADARRCYAYAGEWFDFEYGPGVIDKARGKHAQARAEVTGYFLAIAKRAEALARSVRISLAGYAEVDHSEAARLDSTLPAQTYHPAWRTPAITTDRLQVQALEQYEPAAHLTQVKDYLPEWPYEPEWSDLVSPGNIVRDLMMAANWLGVQVGISDRVIDPLDYVSNNLCGNWAGMRACGDALENLRRAAVDMSHNAVWIEVRVNASWQGNAADIAWLAIRKLGDALSEADCPLAAARDAYLSVCEEISALEQTVELILIDVADALFFFYAAGAAAYFTVVGGSIFTGVAIFQLLQIIKRMNDLYSLMEKSNLIIDTFNGDMDRLGGVLPDSAAPDLPNELVAA</sequence>
<evidence type="ECO:0000313" key="3">
    <source>
        <dbReference type="Proteomes" id="UP000630887"/>
    </source>
</evidence>
<gene>
    <name evidence="2" type="ORF">Cco03nite_07260</name>
</gene>
<evidence type="ECO:0000313" key="2">
    <source>
        <dbReference type="EMBL" id="GIG04026.1"/>
    </source>
</evidence>